<dbReference type="InterPro" id="IPR027417">
    <property type="entry name" value="P-loop_NTPase"/>
</dbReference>
<evidence type="ECO:0000259" key="1">
    <source>
        <dbReference type="Pfam" id="PF01926"/>
    </source>
</evidence>
<accession>A0A3B3R1K2</accession>
<protein>
    <submittedName>
        <fullName evidence="2">Interferon-induced protein 44-like</fullName>
    </submittedName>
</protein>
<feature type="domain" description="G" evidence="1">
    <location>
        <begin position="74"/>
        <end position="214"/>
    </location>
</feature>
<sequence length="308" mass="34614">MMIFVACVFGNETFCFSSNHWNRRKNYVTPFTYSSPASLESFTSRSRLVLTDMQYWHLLRIYYKPTIDSVPRARILLIGAVGAGKSSFFNSINSIFRGNITSQANAGYQETSLTLQYRIYQVKAGRGGQPLAFLLCDTMGLEPAPNRGVDTEDIVGILKGYIPDEYKFNPMQPFQAQAFNTLAKDRIHCVVYVMDSTSPGLLHPETKKKVDEIRKKINHESQSLGKTGREVATVIECVLLGGIDLGFKFINIHQLGCLGIAESNVLPVKNYSSETELNDTSDILLLSAMKQMLNFSDNYIDNFDKDTH</sequence>
<dbReference type="Proteomes" id="UP000261540">
    <property type="component" value="Unplaced"/>
</dbReference>
<dbReference type="PANTHER" id="PTHR14241">
    <property type="entry name" value="INTERFERON-INDUCED PROTEIN 44"/>
    <property type="match status" value="1"/>
</dbReference>
<keyword evidence="3" id="KW-1185">Reference proteome</keyword>
<dbReference type="STRING" id="1676925.ENSPKIP00000011576"/>
<dbReference type="GO" id="GO:0006955">
    <property type="term" value="P:immune response"/>
    <property type="evidence" value="ECO:0007669"/>
    <property type="project" value="TreeGrafter"/>
</dbReference>
<dbReference type="Gene3D" id="3.40.50.300">
    <property type="entry name" value="P-loop containing nucleotide triphosphate hydrolases"/>
    <property type="match status" value="1"/>
</dbReference>
<dbReference type="GeneTree" id="ENSGT00940000163581"/>
<evidence type="ECO:0000313" key="2">
    <source>
        <dbReference type="Ensembl" id="ENSPKIP00000011576.1"/>
    </source>
</evidence>
<dbReference type="Ensembl" id="ENSPKIT00000023522.1">
    <property type="protein sequence ID" value="ENSPKIP00000011576.1"/>
    <property type="gene ID" value="ENSPKIG00000018587.1"/>
</dbReference>
<reference evidence="2" key="2">
    <citation type="submission" date="2025-09" db="UniProtKB">
        <authorList>
            <consortium name="Ensembl"/>
        </authorList>
    </citation>
    <scope>IDENTIFICATION</scope>
</reference>
<evidence type="ECO:0000313" key="3">
    <source>
        <dbReference type="Proteomes" id="UP000261540"/>
    </source>
</evidence>
<dbReference type="GO" id="GO:0005525">
    <property type="term" value="F:GTP binding"/>
    <property type="evidence" value="ECO:0007669"/>
    <property type="project" value="InterPro"/>
</dbReference>
<reference evidence="2" key="1">
    <citation type="submission" date="2025-08" db="UniProtKB">
        <authorList>
            <consortium name="Ensembl"/>
        </authorList>
    </citation>
    <scope>IDENTIFICATION</scope>
</reference>
<proteinExistence type="predicted"/>
<organism evidence="2 3">
    <name type="scientific">Paramormyrops kingsleyae</name>
    <dbReference type="NCBI Taxonomy" id="1676925"/>
    <lineage>
        <taxon>Eukaryota</taxon>
        <taxon>Metazoa</taxon>
        <taxon>Chordata</taxon>
        <taxon>Craniata</taxon>
        <taxon>Vertebrata</taxon>
        <taxon>Euteleostomi</taxon>
        <taxon>Actinopterygii</taxon>
        <taxon>Neopterygii</taxon>
        <taxon>Teleostei</taxon>
        <taxon>Osteoglossocephala</taxon>
        <taxon>Osteoglossomorpha</taxon>
        <taxon>Osteoglossiformes</taxon>
        <taxon>Mormyridae</taxon>
        <taxon>Paramormyrops</taxon>
    </lineage>
</organism>
<name>A0A3B3R1K2_9TELE</name>
<dbReference type="SUPFAM" id="SSF52540">
    <property type="entry name" value="P-loop containing nucleoside triphosphate hydrolases"/>
    <property type="match status" value="1"/>
</dbReference>
<dbReference type="InterPro" id="IPR006073">
    <property type="entry name" value="GTP-bd"/>
</dbReference>
<dbReference type="PANTHER" id="PTHR14241:SF32">
    <property type="entry name" value="VWFA DOMAIN-CONTAINING PROTEIN-RELATED"/>
    <property type="match status" value="1"/>
</dbReference>
<dbReference type="AlphaFoldDB" id="A0A3B3R1K2"/>
<dbReference type="Pfam" id="PF01926">
    <property type="entry name" value="MMR_HSR1"/>
    <property type="match status" value="1"/>
</dbReference>